<dbReference type="Proteomes" id="UP001596226">
    <property type="component" value="Unassembled WGS sequence"/>
</dbReference>
<protein>
    <submittedName>
        <fullName evidence="4">DUF2231 domain-containing protein</fullName>
    </submittedName>
</protein>
<keyword evidence="2" id="KW-0472">Membrane</keyword>
<feature type="domain" description="DUF2231" evidence="3">
    <location>
        <begin position="7"/>
        <end position="179"/>
    </location>
</feature>
<accession>A0ABW1H2R4</accession>
<feature type="region of interest" description="Disordered" evidence="1">
    <location>
        <begin position="121"/>
        <end position="141"/>
    </location>
</feature>
<dbReference type="InterPro" id="IPR019251">
    <property type="entry name" value="DUF2231_TM"/>
</dbReference>
<evidence type="ECO:0000313" key="5">
    <source>
        <dbReference type="Proteomes" id="UP001596226"/>
    </source>
</evidence>
<dbReference type="EMBL" id="JBHSQS010000006">
    <property type="protein sequence ID" value="MFC5923975.1"/>
    <property type="molecule type" value="Genomic_DNA"/>
</dbReference>
<keyword evidence="5" id="KW-1185">Reference proteome</keyword>
<feature type="transmembrane region" description="Helical" evidence="2">
    <location>
        <begin position="12"/>
        <end position="38"/>
    </location>
</feature>
<comment type="caution">
    <text evidence="4">The sequence shown here is derived from an EMBL/GenBank/DDBJ whole genome shotgun (WGS) entry which is preliminary data.</text>
</comment>
<organism evidence="4 5">
    <name type="scientific">Micromonospora vulcania</name>
    <dbReference type="NCBI Taxonomy" id="1441873"/>
    <lineage>
        <taxon>Bacteria</taxon>
        <taxon>Bacillati</taxon>
        <taxon>Actinomycetota</taxon>
        <taxon>Actinomycetes</taxon>
        <taxon>Micromonosporales</taxon>
        <taxon>Micromonosporaceae</taxon>
        <taxon>Micromonospora</taxon>
    </lineage>
</organism>
<keyword evidence="2" id="KW-0812">Transmembrane</keyword>
<feature type="transmembrane region" description="Helical" evidence="2">
    <location>
        <begin position="94"/>
        <end position="113"/>
    </location>
</feature>
<feature type="transmembrane region" description="Helical" evidence="2">
    <location>
        <begin position="146"/>
        <end position="167"/>
    </location>
</feature>
<sequence length="181" mass="19046">MFEEFMGIPAHPLVLHAAVVFVPLLALLTIGYALVAPIRPHTRWVLGLLALAAPVTALLAKLSGDAFFDRLRSANRVTPEFIPKLEAHQQFGNYTLYATIALAIVALALVWFVPPRVADPSATDPSATETSATEANATGGGGTGRALTLALQVLSLVAAAIAVYYVIRTGDSGAKAVWEGQ</sequence>
<name>A0ABW1H2R4_9ACTN</name>
<dbReference type="Pfam" id="PF09990">
    <property type="entry name" value="DUF2231"/>
    <property type="match status" value="1"/>
</dbReference>
<evidence type="ECO:0000259" key="3">
    <source>
        <dbReference type="Pfam" id="PF09990"/>
    </source>
</evidence>
<proteinExistence type="predicted"/>
<keyword evidence="2" id="KW-1133">Transmembrane helix</keyword>
<evidence type="ECO:0000256" key="2">
    <source>
        <dbReference type="SAM" id="Phobius"/>
    </source>
</evidence>
<feature type="transmembrane region" description="Helical" evidence="2">
    <location>
        <begin position="44"/>
        <end position="62"/>
    </location>
</feature>
<gene>
    <name evidence="4" type="ORF">ACFQGL_11550</name>
</gene>
<dbReference type="RefSeq" id="WP_377509754.1">
    <property type="nucleotide sequence ID" value="NZ_JBHSQS010000006.1"/>
</dbReference>
<feature type="compositionally biased region" description="Low complexity" evidence="1">
    <location>
        <begin position="121"/>
        <end position="137"/>
    </location>
</feature>
<reference evidence="5" key="1">
    <citation type="journal article" date="2019" name="Int. J. Syst. Evol. Microbiol.">
        <title>The Global Catalogue of Microorganisms (GCM) 10K type strain sequencing project: providing services to taxonomists for standard genome sequencing and annotation.</title>
        <authorList>
            <consortium name="The Broad Institute Genomics Platform"/>
            <consortium name="The Broad Institute Genome Sequencing Center for Infectious Disease"/>
            <person name="Wu L."/>
            <person name="Ma J."/>
        </authorList>
    </citation>
    <scope>NUCLEOTIDE SEQUENCE [LARGE SCALE GENOMIC DNA]</scope>
    <source>
        <strain evidence="5">CGMCC 4.7144</strain>
    </source>
</reference>
<evidence type="ECO:0000256" key="1">
    <source>
        <dbReference type="SAM" id="MobiDB-lite"/>
    </source>
</evidence>
<evidence type="ECO:0000313" key="4">
    <source>
        <dbReference type="EMBL" id="MFC5923975.1"/>
    </source>
</evidence>